<gene>
    <name evidence="4" type="ORF">SAMN04487772_1325</name>
</gene>
<dbReference type="Proteomes" id="UP000199800">
    <property type="component" value="Unassembled WGS sequence"/>
</dbReference>
<dbReference type="SUPFAM" id="SSF102114">
    <property type="entry name" value="Radical SAM enzymes"/>
    <property type="match status" value="1"/>
</dbReference>
<dbReference type="InterPro" id="IPR007549">
    <property type="entry name" value="DUF512"/>
</dbReference>
<feature type="domain" description="Putative radical SAM N-terminal" evidence="3">
    <location>
        <begin position="66"/>
        <end position="216"/>
    </location>
</feature>
<reference evidence="4 5" key="1">
    <citation type="submission" date="2016-10" db="EMBL/GenBank/DDBJ databases">
        <authorList>
            <person name="de Groot N.N."/>
        </authorList>
    </citation>
    <scope>NUCLEOTIDE SEQUENCE [LARGE SCALE GENOMIC DNA]</scope>
    <source>
        <strain evidence="4 5">DSM 1801</strain>
    </source>
</reference>
<dbReference type="InterPro" id="IPR013785">
    <property type="entry name" value="Aldolase_TIM"/>
</dbReference>
<dbReference type="Pfam" id="PF04459">
    <property type="entry name" value="DUF512"/>
    <property type="match status" value="1"/>
</dbReference>
<sequence length="434" mass="50161">MKHKIKSVEEGSIAWELEIEPGDYLVAVNDTELKDIFDYHFMCNDEYITVLIEKPNGEQWELEIEKEYNEDIGIDFEQGLMDDYRSCTNKCMFCFIDQMPPGMRETLYFKDDDARLSFLQGNYITLTNMKDADLDRIIKYRLSPINISIHTVNPELRVKMLHNRFAGEALKKLEKLYENRIEMNSQIVLCKGINDGKELERSIEYLSNMLPYMESLSVVPVGLTKFRDNLAPLQKFYKDDAIEVLNTIHKWQDKLLKEYGTRFVFASDEWYITAEMPLPQEDYYEGYNQIENGVGMVRSLTDEVDEYLALLEGDNRSKKVTLATAVLAAPIIKEQTEKLMEKYPNVDCTVYTILNDYFGRDITVAGLLTGQDIINQLKDKDLGDYLILPNVLLRSGEEVLLDDLTLSDLEKALQIEIRIVKSDGTSLIDTILND</sequence>
<dbReference type="Pfam" id="PF17820">
    <property type="entry name" value="PDZ_6"/>
    <property type="match status" value="1"/>
</dbReference>
<protein>
    <submittedName>
        <fullName evidence="4">Putative radical SAM enzyme, TIGR03279 family</fullName>
    </submittedName>
</protein>
<evidence type="ECO:0000259" key="1">
    <source>
        <dbReference type="Pfam" id="PF04459"/>
    </source>
</evidence>
<evidence type="ECO:0000313" key="5">
    <source>
        <dbReference type="Proteomes" id="UP000199800"/>
    </source>
</evidence>
<dbReference type="InterPro" id="IPR041489">
    <property type="entry name" value="PDZ_6"/>
</dbReference>
<dbReference type="Gene3D" id="2.30.42.10">
    <property type="match status" value="1"/>
</dbReference>
<dbReference type="RefSeq" id="WP_092478838.1">
    <property type="nucleotide sequence ID" value="NZ_FOHN01000032.1"/>
</dbReference>
<dbReference type="EMBL" id="FOHN01000032">
    <property type="protein sequence ID" value="SET57630.1"/>
    <property type="molecule type" value="Genomic_DNA"/>
</dbReference>
<dbReference type="Pfam" id="PF19238">
    <property type="entry name" value="Radical_SAM_2"/>
    <property type="match status" value="1"/>
</dbReference>
<dbReference type="SUPFAM" id="SSF50156">
    <property type="entry name" value="PDZ domain-like"/>
    <property type="match status" value="1"/>
</dbReference>
<proteinExistence type="predicted"/>
<dbReference type="InterPro" id="IPR058240">
    <property type="entry name" value="rSAM_sf"/>
</dbReference>
<dbReference type="InterPro" id="IPR036034">
    <property type="entry name" value="PDZ_sf"/>
</dbReference>
<dbReference type="STRING" id="29364.SAMN04487772_1325"/>
<keyword evidence="5" id="KW-1185">Reference proteome</keyword>
<evidence type="ECO:0000313" key="4">
    <source>
        <dbReference type="EMBL" id="SET57630.1"/>
    </source>
</evidence>
<accession>A0A1I0FHC5</accession>
<evidence type="ECO:0000259" key="3">
    <source>
        <dbReference type="Pfam" id="PF19238"/>
    </source>
</evidence>
<dbReference type="Gene3D" id="3.20.20.70">
    <property type="entry name" value="Aldolase class I"/>
    <property type="match status" value="1"/>
</dbReference>
<evidence type="ECO:0000259" key="2">
    <source>
        <dbReference type="Pfam" id="PF17820"/>
    </source>
</evidence>
<feature type="domain" description="PDZ" evidence="2">
    <location>
        <begin position="5"/>
        <end position="40"/>
    </location>
</feature>
<organism evidence="4 5">
    <name type="scientific">[Clostridium] polysaccharolyticum</name>
    <dbReference type="NCBI Taxonomy" id="29364"/>
    <lineage>
        <taxon>Bacteria</taxon>
        <taxon>Bacillati</taxon>
        <taxon>Bacillota</taxon>
        <taxon>Clostridia</taxon>
        <taxon>Lachnospirales</taxon>
        <taxon>Lachnospiraceae</taxon>
    </lineage>
</organism>
<feature type="domain" description="DUF512" evidence="1">
    <location>
        <begin position="219"/>
        <end position="421"/>
    </location>
</feature>
<dbReference type="AlphaFoldDB" id="A0A1I0FHC5"/>
<dbReference type="InterPro" id="IPR045375">
    <property type="entry name" value="Put_radical_SAM-like_N"/>
</dbReference>
<dbReference type="OrthoDB" id="9774724at2"/>
<name>A0A1I0FHC5_9FIRM</name>